<dbReference type="AlphaFoldDB" id="A0A2A5JQX0"/>
<dbReference type="Proteomes" id="UP000228621">
    <property type="component" value="Unassembled WGS sequence"/>
</dbReference>
<keyword evidence="8 9" id="KW-0472">Membrane</keyword>
<name>A0A2A5JQX0_PSEO7</name>
<evidence type="ECO:0000313" key="10">
    <source>
        <dbReference type="EMBL" id="PCK31862.1"/>
    </source>
</evidence>
<protein>
    <recommendedName>
        <fullName evidence="3">UPF0208 membrane protein YfbV</fullName>
    </recommendedName>
</protein>
<dbReference type="EMBL" id="NKHF01000043">
    <property type="protein sequence ID" value="PCK31862.1"/>
    <property type="molecule type" value="Genomic_DNA"/>
</dbReference>
<evidence type="ECO:0000256" key="1">
    <source>
        <dbReference type="ARBA" id="ARBA00004429"/>
    </source>
</evidence>
<feature type="transmembrane region" description="Helical" evidence="9">
    <location>
        <begin position="40"/>
        <end position="58"/>
    </location>
</feature>
<feature type="transmembrane region" description="Helical" evidence="9">
    <location>
        <begin position="64"/>
        <end position="86"/>
    </location>
</feature>
<keyword evidence="4" id="KW-1003">Cell membrane</keyword>
<reference evidence="11" key="1">
    <citation type="journal article" date="2019" name="Genome Announc.">
        <title>Draft Genome Sequence of Pseudoalteromonas piscicida Strain 36Y ROTHPW, an Hypersaline Seawater Isolate from the South Coast of Sonora, Mexico.</title>
        <authorList>
            <person name="Sanchez-Diaz R."/>
            <person name="Molina-Garza Z.J."/>
            <person name="Cruz-Suarez L.E."/>
            <person name="Selvin J."/>
            <person name="Kiran G.S."/>
            <person name="Ibarra-Gamez J.C."/>
            <person name="Gomez-Gil B."/>
            <person name="Galaviz-Silva L."/>
        </authorList>
    </citation>
    <scope>NUCLEOTIDE SEQUENCE [LARGE SCALE GENOMIC DNA]</scope>
    <source>
        <strain evidence="11">36Y_RITHPW</strain>
    </source>
</reference>
<evidence type="ECO:0000313" key="11">
    <source>
        <dbReference type="Proteomes" id="UP000228621"/>
    </source>
</evidence>
<evidence type="ECO:0000256" key="4">
    <source>
        <dbReference type="ARBA" id="ARBA00022475"/>
    </source>
</evidence>
<comment type="subcellular location">
    <subcellularLocation>
        <location evidence="1">Cell inner membrane</location>
        <topology evidence="1">Multi-pass membrane protein</topology>
    </subcellularLocation>
</comment>
<evidence type="ECO:0000256" key="6">
    <source>
        <dbReference type="ARBA" id="ARBA00022692"/>
    </source>
</evidence>
<evidence type="ECO:0000256" key="8">
    <source>
        <dbReference type="ARBA" id="ARBA00023136"/>
    </source>
</evidence>
<evidence type="ECO:0000256" key="2">
    <source>
        <dbReference type="ARBA" id="ARBA00009474"/>
    </source>
</evidence>
<keyword evidence="11" id="KW-1185">Reference proteome</keyword>
<keyword evidence="6 9" id="KW-0812">Transmembrane</keyword>
<dbReference type="Pfam" id="PF04217">
    <property type="entry name" value="DUF412"/>
    <property type="match status" value="1"/>
</dbReference>
<proteinExistence type="inferred from homology"/>
<keyword evidence="5" id="KW-0997">Cell inner membrane</keyword>
<dbReference type="InterPro" id="IPR007334">
    <property type="entry name" value="UPF0208"/>
</dbReference>
<evidence type="ECO:0000256" key="7">
    <source>
        <dbReference type="ARBA" id="ARBA00022989"/>
    </source>
</evidence>
<dbReference type="RefSeq" id="WP_099641970.1">
    <property type="nucleotide sequence ID" value="NZ_JAQPZX010000035.1"/>
</dbReference>
<evidence type="ECO:0000256" key="9">
    <source>
        <dbReference type="SAM" id="Phobius"/>
    </source>
</evidence>
<comment type="similarity">
    <text evidence="2">Belongs to the UPF0208 family.</text>
</comment>
<organism evidence="10 11">
    <name type="scientific">Pseudoalteromonas piscicida</name>
    <dbReference type="NCBI Taxonomy" id="43662"/>
    <lineage>
        <taxon>Bacteria</taxon>
        <taxon>Pseudomonadati</taxon>
        <taxon>Pseudomonadota</taxon>
        <taxon>Gammaproteobacteria</taxon>
        <taxon>Alteromonadales</taxon>
        <taxon>Pseudoalteromonadaceae</taxon>
        <taxon>Pseudoalteromonas</taxon>
    </lineage>
</organism>
<evidence type="ECO:0000256" key="5">
    <source>
        <dbReference type="ARBA" id="ARBA00022519"/>
    </source>
</evidence>
<dbReference type="GO" id="GO:0005886">
    <property type="term" value="C:plasma membrane"/>
    <property type="evidence" value="ECO:0007669"/>
    <property type="project" value="UniProtKB-SubCell"/>
</dbReference>
<dbReference type="OrthoDB" id="7066670at2"/>
<dbReference type="NCBIfam" id="NF002493">
    <property type="entry name" value="PRK01816.1"/>
    <property type="match status" value="1"/>
</dbReference>
<evidence type="ECO:0000256" key="3">
    <source>
        <dbReference type="ARBA" id="ARBA00018831"/>
    </source>
</evidence>
<sequence>MQKSLISQVQLGRQYSKEWPMRKELAPLFPEFRVIKATELALNTMPMLAVFTLFLQTSQLGFQYLPQAIAIALFFLSLPVQGLLWLGKRAETPLNPALYSWYTELHQKMVANGYDSPLSSRKPRYRDLARLLKDMFEKMDKAFTKENL</sequence>
<comment type="caution">
    <text evidence="10">The sequence shown here is derived from an EMBL/GenBank/DDBJ whole genome shotgun (WGS) entry which is preliminary data.</text>
</comment>
<accession>A0A2A5JQX0</accession>
<keyword evidence="7 9" id="KW-1133">Transmembrane helix</keyword>
<gene>
    <name evidence="10" type="ORF">CEX98_10210</name>
</gene>